<accession>A0ABU8TP92</accession>
<feature type="domain" description="Formimidoylglutamate deiminase N-terminal" evidence="6">
    <location>
        <begin position="5"/>
        <end position="42"/>
    </location>
</feature>
<feature type="domain" description="Amidohydrolase-related" evidence="5">
    <location>
        <begin position="52"/>
        <end position="432"/>
    </location>
</feature>
<keyword evidence="8" id="KW-1185">Reference proteome</keyword>
<evidence type="ECO:0000313" key="8">
    <source>
        <dbReference type="Proteomes" id="UP001385499"/>
    </source>
</evidence>
<dbReference type="InterPro" id="IPR011059">
    <property type="entry name" value="Metal-dep_hydrolase_composite"/>
</dbReference>
<keyword evidence="3 7" id="KW-0378">Hydrolase</keyword>
<keyword evidence="2" id="KW-0479">Metal-binding</keyword>
<dbReference type="EMBL" id="JBAKIA010000014">
    <property type="protein sequence ID" value="MEJ8475975.1"/>
    <property type="molecule type" value="Genomic_DNA"/>
</dbReference>
<name>A0ABU8TP92_9HYPH</name>
<dbReference type="RefSeq" id="WP_340276265.1">
    <property type="nucleotide sequence ID" value="NZ_JBAKIA010000014.1"/>
</dbReference>
<comment type="cofactor">
    <cofactor evidence="1">
        <name>Zn(2+)</name>
        <dbReference type="ChEBI" id="CHEBI:29105"/>
    </cofactor>
</comment>
<dbReference type="Pfam" id="PF22429">
    <property type="entry name" value="HutF_N"/>
    <property type="match status" value="1"/>
</dbReference>
<evidence type="ECO:0000259" key="6">
    <source>
        <dbReference type="Pfam" id="PF22429"/>
    </source>
</evidence>
<keyword evidence="4" id="KW-0862">Zinc</keyword>
<evidence type="ECO:0000313" key="7">
    <source>
        <dbReference type="EMBL" id="MEJ8475975.1"/>
    </source>
</evidence>
<sequence>MPAQTVFAKEALTPEGWQQDVLVTIGTDGFIQDVKVGSVPAGKLSTTKTVSTLLPAPVNLHSHAFQRAMAGMSERRGPQNRDTFWTWRQIMFRFLDALTPDDVETIAAFVQMEMLEAGYAAVGEFHYVHHQPSGEPYANLGELSERIAAASATTGIGLTLLPVLYTQGGCDGRPLSAGQIRFGNDPERFFKLHEMARKTVDLLADDCITGVAPHSLRAVTREGLAACIGLASDKPIHMHLAEQVEEVTEIEAAYGQRPVDWLLNQQAINERWCLIHCTQMTHSETLALAETGAVAGLCPITESSLGDGIFDGLNYLNAGGRFGLGSDSNIRISLSEELRTFEYSQRLRDKCRASVATPEKSTGRVLFENAVLGGAQAGGRKSGAIAPGYRADLMALDGNALDLDGCSGDETLDTWIFAGDDRMVADVWSAGRYLVEGGRHRNADAIRNRYRSTMQALRDRL</sequence>
<evidence type="ECO:0000256" key="1">
    <source>
        <dbReference type="ARBA" id="ARBA00001947"/>
    </source>
</evidence>
<dbReference type="GO" id="GO:0050416">
    <property type="term" value="F:formimidoylglutamate deiminase activity"/>
    <property type="evidence" value="ECO:0007669"/>
    <property type="project" value="UniProtKB-EC"/>
</dbReference>
<dbReference type="InterPro" id="IPR010252">
    <property type="entry name" value="HutF"/>
</dbReference>
<protein>
    <submittedName>
        <fullName evidence="7">Formimidoylglutamate deiminase</fullName>
        <ecNumber evidence="7">3.5.3.13</ecNumber>
    </submittedName>
</protein>
<proteinExistence type="predicted"/>
<organism evidence="7 8">
    <name type="scientific">Roseibium algae</name>
    <dbReference type="NCBI Taxonomy" id="3123038"/>
    <lineage>
        <taxon>Bacteria</taxon>
        <taxon>Pseudomonadati</taxon>
        <taxon>Pseudomonadota</taxon>
        <taxon>Alphaproteobacteria</taxon>
        <taxon>Hyphomicrobiales</taxon>
        <taxon>Stappiaceae</taxon>
        <taxon>Roseibium</taxon>
    </lineage>
</organism>
<dbReference type="CDD" id="cd01313">
    <property type="entry name" value="Met_dep_hydrolase_E"/>
    <property type="match status" value="1"/>
</dbReference>
<dbReference type="Gene3D" id="2.30.40.10">
    <property type="entry name" value="Urease, subunit C, domain 1"/>
    <property type="match status" value="1"/>
</dbReference>
<dbReference type="InterPro" id="IPR051607">
    <property type="entry name" value="Metallo-dep_hydrolases"/>
</dbReference>
<dbReference type="SUPFAM" id="SSF51338">
    <property type="entry name" value="Composite domain of metallo-dependent hydrolases"/>
    <property type="match status" value="1"/>
</dbReference>
<evidence type="ECO:0000259" key="5">
    <source>
        <dbReference type="Pfam" id="PF01979"/>
    </source>
</evidence>
<evidence type="ECO:0000256" key="4">
    <source>
        <dbReference type="ARBA" id="ARBA00022833"/>
    </source>
</evidence>
<dbReference type="NCBIfam" id="TIGR02022">
    <property type="entry name" value="hutF"/>
    <property type="match status" value="1"/>
</dbReference>
<dbReference type="SUPFAM" id="SSF51556">
    <property type="entry name" value="Metallo-dependent hydrolases"/>
    <property type="match status" value="1"/>
</dbReference>
<dbReference type="Pfam" id="PF01979">
    <property type="entry name" value="Amidohydro_1"/>
    <property type="match status" value="1"/>
</dbReference>
<comment type="caution">
    <text evidence="7">The sequence shown here is derived from an EMBL/GenBank/DDBJ whole genome shotgun (WGS) entry which is preliminary data.</text>
</comment>
<evidence type="ECO:0000256" key="2">
    <source>
        <dbReference type="ARBA" id="ARBA00022723"/>
    </source>
</evidence>
<dbReference type="EC" id="3.5.3.13" evidence="7"/>
<evidence type="ECO:0000256" key="3">
    <source>
        <dbReference type="ARBA" id="ARBA00022801"/>
    </source>
</evidence>
<gene>
    <name evidence="7" type="ORF">V6575_17930</name>
</gene>
<dbReference type="PANTHER" id="PTHR11271">
    <property type="entry name" value="GUANINE DEAMINASE"/>
    <property type="match status" value="1"/>
</dbReference>
<dbReference type="InterPro" id="IPR006680">
    <property type="entry name" value="Amidohydro-rel"/>
</dbReference>
<dbReference type="PANTHER" id="PTHR11271:SF48">
    <property type="entry name" value="AMIDOHYDROLASE-RELATED DOMAIN-CONTAINING PROTEIN"/>
    <property type="match status" value="1"/>
</dbReference>
<reference evidence="7 8" key="1">
    <citation type="submission" date="2024-02" db="EMBL/GenBank/DDBJ databases">
        <title>Roseibium algae sp. nov., isolated from marine alga (Grateloupia sp.), showing potential in myo-inositol conversion.</title>
        <authorList>
            <person name="Wang Y."/>
        </authorList>
    </citation>
    <scope>NUCLEOTIDE SEQUENCE [LARGE SCALE GENOMIC DNA]</scope>
    <source>
        <strain evidence="7 8">H3510</strain>
    </source>
</reference>
<dbReference type="NCBIfam" id="NF006684">
    <property type="entry name" value="PRK09229.1-5"/>
    <property type="match status" value="1"/>
</dbReference>
<dbReference type="Proteomes" id="UP001385499">
    <property type="component" value="Unassembled WGS sequence"/>
</dbReference>
<dbReference type="InterPro" id="IPR055156">
    <property type="entry name" value="HutF-like_N"/>
</dbReference>
<dbReference type="InterPro" id="IPR032466">
    <property type="entry name" value="Metal_Hydrolase"/>
</dbReference>
<dbReference type="Gene3D" id="3.20.20.140">
    <property type="entry name" value="Metal-dependent hydrolases"/>
    <property type="match status" value="1"/>
</dbReference>